<feature type="region of interest" description="Disordered" evidence="1">
    <location>
        <begin position="63"/>
        <end position="102"/>
    </location>
</feature>
<evidence type="ECO:0000313" key="2">
    <source>
        <dbReference type="EMBL" id="GAV62645.1"/>
    </source>
</evidence>
<organism evidence="2 3">
    <name type="scientific">Cephalotus follicularis</name>
    <name type="common">Albany pitcher plant</name>
    <dbReference type="NCBI Taxonomy" id="3775"/>
    <lineage>
        <taxon>Eukaryota</taxon>
        <taxon>Viridiplantae</taxon>
        <taxon>Streptophyta</taxon>
        <taxon>Embryophyta</taxon>
        <taxon>Tracheophyta</taxon>
        <taxon>Spermatophyta</taxon>
        <taxon>Magnoliopsida</taxon>
        <taxon>eudicotyledons</taxon>
        <taxon>Gunneridae</taxon>
        <taxon>Pentapetalae</taxon>
        <taxon>rosids</taxon>
        <taxon>fabids</taxon>
        <taxon>Oxalidales</taxon>
        <taxon>Cephalotaceae</taxon>
        <taxon>Cephalotus</taxon>
    </lineage>
</organism>
<dbReference type="EMBL" id="BDDD01000267">
    <property type="protein sequence ID" value="GAV62645.1"/>
    <property type="molecule type" value="Genomic_DNA"/>
</dbReference>
<feature type="compositionally biased region" description="Basic and acidic residues" evidence="1">
    <location>
        <begin position="74"/>
        <end position="89"/>
    </location>
</feature>
<reference evidence="3" key="1">
    <citation type="submission" date="2016-04" db="EMBL/GenBank/DDBJ databases">
        <title>Cephalotus genome sequencing.</title>
        <authorList>
            <person name="Fukushima K."/>
            <person name="Hasebe M."/>
            <person name="Fang X."/>
        </authorList>
    </citation>
    <scope>NUCLEOTIDE SEQUENCE [LARGE SCALE GENOMIC DNA]</scope>
    <source>
        <strain evidence="3">cv. St1</strain>
    </source>
</reference>
<dbReference type="InParanoid" id="A0A1Q3B421"/>
<keyword evidence="3" id="KW-1185">Reference proteome</keyword>
<evidence type="ECO:0000256" key="1">
    <source>
        <dbReference type="SAM" id="MobiDB-lite"/>
    </source>
</evidence>
<name>A0A1Q3B421_CEPFO</name>
<sequence length="102" mass="11739">MDYLTRFNRESLTVKDLESSFSLAALNSGLRNNSPFTVFLLKKPAVDMEDLLRRAERYVNAEKEMAARKQKTSWSDHHEKKGEHSRNDSLRTSSSVALHKTL</sequence>
<dbReference type="OrthoDB" id="1740536at2759"/>
<dbReference type="AlphaFoldDB" id="A0A1Q3B421"/>
<accession>A0A1Q3B421</accession>
<proteinExistence type="predicted"/>
<gene>
    <name evidence="2" type="ORF">CFOL_v3_06168</name>
</gene>
<protein>
    <submittedName>
        <fullName evidence="2">Uncharacterized protein</fullName>
    </submittedName>
</protein>
<evidence type="ECO:0000313" key="3">
    <source>
        <dbReference type="Proteomes" id="UP000187406"/>
    </source>
</evidence>
<comment type="caution">
    <text evidence="2">The sequence shown here is derived from an EMBL/GenBank/DDBJ whole genome shotgun (WGS) entry which is preliminary data.</text>
</comment>
<dbReference type="Proteomes" id="UP000187406">
    <property type="component" value="Unassembled WGS sequence"/>
</dbReference>